<dbReference type="InterPro" id="IPR032387">
    <property type="entry name" value="ACAS_N"/>
</dbReference>
<evidence type="ECO:0000313" key="5">
    <source>
        <dbReference type="EMBL" id="QJE72311.1"/>
    </source>
</evidence>
<feature type="domain" description="AMP-binding enzyme C-terminal" evidence="3">
    <location>
        <begin position="512"/>
        <end position="590"/>
    </location>
</feature>
<dbReference type="Gene3D" id="3.40.50.12780">
    <property type="entry name" value="N-terminal domain of ligase-like"/>
    <property type="match status" value="1"/>
</dbReference>
<evidence type="ECO:0000259" key="4">
    <source>
        <dbReference type="Pfam" id="PF16177"/>
    </source>
</evidence>
<dbReference type="FunFam" id="3.30.300.30:FF:000017">
    <property type="entry name" value="Acyl-CoA synthetase short-chain family member 3"/>
    <property type="match status" value="1"/>
</dbReference>
<dbReference type="SUPFAM" id="SSF56801">
    <property type="entry name" value="Acetyl-CoA synthetase-like"/>
    <property type="match status" value="1"/>
</dbReference>
<comment type="similarity">
    <text evidence="1">Belongs to the ATP-dependent AMP-binding enzyme family.</text>
</comment>
<evidence type="ECO:0000256" key="1">
    <source>
        <dbReference type="ARBA" id="ARBA00006432"/>
    </source>
</evidence>
<gene>
    <name evidence="5" type="ORF">HHL28_03630</name>
</gene>
<sequence length="634" mass="69320">MPGRYQELHSRSLSDPEGFWAEAAGAIDWVKRWDKVLDDSNAPLYRWFSGGELNTCWNALDRHVEGGRADQAAIIYDSPVTETKRTLTYRELRDQVALFAGALRNLGVEKGDRVIVYMPMVPEALVAMLACARLGAVHSVVFGGFAPHELATRINDAKPKVIVSASCGIEPGRVVKYKPMLDSAIEQSTHKPDHCVVLKRPQAEAELVAPRDVDWEAAVAAAQPADCVPVKATDPLYVLYTSGTTGQPKGVVRDNGGHAVALKWTMEHFYGVKPGEVFWAASDVGWVVGHSYIVYAPLLHGCTTVVYEGKPVGTPDAGAFWRMINEYGIQTLFTAPTAFRAIKRDDPNAELLGKYDLSCFRALFLAGERSDPDTIQWAERNLKVPVIDHWWQTETGWPIAGNPLGLELFPVKYGSTCKPLPGWDIRVLAADGHEVPKGDIGAIVAKLPLPPGTLPTLWNAEDRFRNSYLAEYPGYYQTADAGFIDSDGYIHVMARTDDIINVAGHRLSTGGMEEVLAGHPDVAECAVIGVADELKGQLPLGFVVLKAGVTKDHDTICKELVKKVRDEIGPVAAFKQAIVVDRLPKTRSGKILRGTMQKIADAEPWKMPATIDDPIILDEIGQALKGIGYAKEKA</sequence>
<protein>
    <submittedName>
        <fullName evidence="5">Propionyl-CoA synthetase</fullName>
    </submittedName>
</protein>
<dbReference type="CDD" id="cd05967">
    <property type="entry name" value="PrpE"/>
    <property type="match status" value="1"/>
</dbReference>
<feature type="domain" description="AMP-dependent synthetase/ligase" evidence="2">
    <location>
        <begin position="67"/>
        <end position="446"/>
    </location>
</feature>
<dbReference type="EMBL" id="CP051775">
    <property type="protein sequence ID" value="QJE72311.1"/>
    <property type="molecule type" value="Genomic_DNA"/>
</dbReference>
<dbReference type="InterPro" id="IPR042099">
    <property type="entry name" value="ANL_N_sf"/>
</dbReference>
<evidence type="ECO:0000313" key="6">
    <source>
        <dbReference type="Proteomes" id="UP000501891"/>
    </source>
</evidence>
<dbReference type="Pfam" id="PF16177">
    <property type="entry name" value="ACAS_N"/>
    <property type="match status" value="1"/>
</dbReference>
<organism evidence="5 6">
    <name type="scientific">Aerophototrophica crusticola</name>
    <dbReference type="NCBI Taxonomy" id="1709002"/>
    <lineage>
        <taxon>Bacteria</taxon>
        <taxon>Pseudomonadati</taxon>
        <taxon>Pseudomonadota</taxon>
        <taxon>Alphaproteobacteria</taxon>
        <taxon>Rhodospirillales</taxon>
        <taxon>Rhodospirillaceae</taxon>
        <taxon>Aerophototrophica</taxon>
    </lineage>
</organism>
<dbReference type="Gene3D" id="3.30.300.30">
    <property type="match status" value="1"/>
</dbReference>
<evidence type="ECO:0000259" key="2">
    <source>
        <dbReference type="Pfam" id="PF00501"/>
    </source>
</evidence>
<dbReference type="InterPro" id="IPR020845">
    <property type="entry name" value="AMP-binding_CS"/>
</dbReference>
<dbReference type="GO" id="GO:0050218">
    <property type="term" value="F:propionate-CoA ligase activity"/>
    <property type="evidence" value="ECO:0007669"/>
    <property type="project" value="TreeGrafter"/>
</dbReference>
<dbReference type="KEGG" id="acru:HHL28_03630"/>
<keyword evidence="6" id="KW-1185">Reference proteome</keyword>
<dbReference type="InterPro" id="IPR045851">
    <property type="entry name" value="AMP-bd_C_sf"/>
</dbReference>
<evidence type="ECO:0000259" key="3">
    <source>
        <dbReference type="Pfam" id="PF13193"/>
    </source>
</evidence>
<dbReference type="InterPro" id="IPR025110">
    <property type="entry name" value="AMP-bd_C"/>
</dbReference>
<dbReference type="GO" id="GO:0070013">
    <property type="term" value="C:intracellular organelle lumen"/>
    <property type="evidence" value="ECO:0007669"/>
    <property type="project" value="UniProtKB-ARBA"/>
</dbReference>
<dbReference type="Proteomes" id="UP000501891">
    <property type="component" value="Chromosome"/>
</dbReference>
<reference evidence="5" key="1">
    <citation type="submission" date="2020-04" db="EMBL/GenBank/DDBJ databases">
        <title>A desert anoxygenic phototrophic bacterium fixes CO2 using RubisCO under aerobic conditions.</title>
        <authorList>
            <person name="Tang K."/>
        </authorList>
    </citation>
    <scope>NUCLEOTIDE SEQUENCE [LARGE SCALE GENOMIC DNA]</scope>
    <source>
        <strain evidence="5">MIMtkB3</strain>
    </source>
</reference>
<dbReference type="PANTHER" id="PTHR43347:SF3">
    <property type="entry name" value="ACYL-COA SYNTHETASE SHORT-CHAIN FAMILY MEMBER 3, MITOCHONDRIAL"/>
    <property type="match status" value="1"/>
</dbReference>
<accession>A0A858R4J6</accession>
<dbReference type="Pfam" id="PF00501">
    <property type="entry name" value="AMP-binding"/>
    <property type="match status" value="1"/>
</dbReference>
<dbReference type="InterPro" id="IPR000873">
    <property type="entry name" value="AMP-dep_synth/lig_dom"/>
</dbReference>
<name>A0A858R4J6_9PROT</name>
<dbReference type="Pfam" id="PF13193">
    <property type="entry name" value="AMP-binding_C"/>
    <property type="match status" value="1"/>
</dbReference>
<dbReference type="AlphaFoldDB" id="A0A858R4J6"/>
<dbReference type="FunFam" id="3.40.50.12780:FF:000011">
    <property type="entry name" value="Acetyl-coenzyme A synthetase 2-like, mitochondrial"/>
    <property type="match status" value="1"/>
</dbReference>
<proteinExistence type="inferred from homology"/>
<dbReference type="PROSITE" id="PS00455">
    <property type="entry name" value="AMP_BINDING"/>
    <property type="match status" value="1"/>
</dbReference>
<dbReference type="PANTHER" id="PTHR43347">
    <property type="entry name" value="ACYL-COA SYNTHETASE"/>
    <property type="match status" value="1"/>
</dbReference>
<feature type="domain" description="Acetyl-coenzyme A synthetase N-terminal" evidence="4">
    <location>
        <begin position="5"/>
        <end position="59"/>
    </location>
</feature>